<dbReference type="RefSeq" id="WP_167122115.1">
    <property type="nucleotide sequence ID" value="NZ_JAAQQR010000001.1"/>
</dbReference>
<dbReference type="InterPro" id="IPR036938">
    <property type="entry name" value="PAP2/HPO_sf"/>
</dbReference>
<comment type="caution">
    <text evidence="3">The sequence shown here is derived from an EMBL/GenBank/DDBJ whole genome shotgun (WGS) entry which is preliminary data.</text>
</comment>
<dbReference type="SUPFAM" id="SSF48317">
    <property type="entry name" value="Acid phosphatase/Vanadium-dependent haloperoxidase"/>
    <property type="match status" value="1"/>
</dbReference>
<dbReference type="EMBL" id="JAAQQR010000001">
    <property type="protein sequence ID" value="NID03404.1"/>
    <property type="molecule type" value="Genomic_DNA"/>
</dbReference>
<evidence type="ECO:0000256" key="1">
    <source>
        <dbReference type="SAM" id="Phobius"/>
    </source>
</evidence>
<evidence type="ECO:0000313" key="3">
    <source>
        <dbReference type="EMBL" id="NID03404.1"/>
    </source>
</evidence>
<evidence type="ECO:0000313" key="4">
    <source>
        <dbReference type="Proteomes" id="UP001429601"/>
    </source>
</evidence>
<proteinExistence type="predicted"/>
<keyword evidence="1" id="KW-0812">Transmembrane</keyword>
<dbReference type="InterPro" id="IPR000326">
    <property type="entry name" value="PAP2/HPO"/>
</dbReference>
<sequence length="203" mass="21657">MTIWMAITALGDSAVLLPMMGWMTICLGLPPSCRRDSWRWVVAAAACGGCVALSKLLFMAWGLRPPGLDFTGFSGHTALAIFVWPALAALLSRGWGHAAHRVAIVLGLATGLAVGISRLVLRFHSPSEVWLGAALGAAVAFWFLRGVSSPRTTPDVSQGPWKAVLGCGALTILALCYGRVFPSQHLLQDIAIWLSDHPAPFTR</sequence>
<keyword evidence="4" id="KW-1185">Reference proteome</keyword>
<feature type="transmembrane region" description="Helical" evidence="1">
    <location>
        <begin position="41"/>
        <end position="61"/>
    </location>
</feature>
<dbReference type="CDD" id="cd01610">
    <property type="entry name" value="PAP2_like"/>
    <property type="match status" value="1"/>
</dbReference>
<evidence type="ECO:0000259" key="2">
    <source>
        <dbReference type="SMART" id="SM00014"/>
    </source>
</evidence>
<feature type="transmembrane region" description="Helical" evidence="1">
    <location>
        <begin position="103"/>
        <end position="123"/>
    </location>
</feature>
<feature type="transmembrane region" description="Helical" evidence="1">
    <location>
        <begin position="73"/>
        <end position="91"/>
    </location>
</feature>
<feature type="transmembrane region" description="Helical" evidence="1">
    <location>
        <begin position="159"/>
        <end position="180"/>
    </location>
</feature>
<dbReference type="Pfam" id="PF01569">
    <property type="entry name" value="PAP2"/>
    <property type="match status" value="1"/>
</dbReference>
<reference evidence="3 4" key="1">
    <citation type="journal article" date="2011" name="Curr. Microbiol.">
        <title>Luteibacter jiangsuensis sp. nov.: a methamidophos-degrading bacterium isolated from a methamidophos-manufacturing factory.</title>
        <authorList>
            <person name="Wang L."/>
            <person name="Wang G.L."/>
            <person name="Li S.P."/>
            <person name="Jiang J.D."/>
        </authorList>
    </citation>
    <scope>NUCLEOTIDE SEQUENCE [LARGE SCALE GENOMIC DNA]</scope>
    <source>
        <strain evidence="3 4">CGMCC 1.10133</strain>
    </source>
</reference>
<gene>
    <name evidence="3" type="ORF">HBF26_00785</name>
</gene>
<keyword evidence="1" id="KW-1133">Transmembrane helix</keyword>
<feature type="domain" description="Phosphatidic acid phosphatase type 2/haloperoxidase" evidence="2">
    <location>
        <begin position="10"/>
        <end position="144"/>
    </location>
</feature>
<protein>
    <submittedName>
        <fullName evidence="3">Phosphatase PAP2 family protein</fullName>
    </submittedName>
</protein>
<feature type="transmembrane region" description="Helical" evidence="1">
    <location>
        <begin position="6"/>
        <end position="29"/>
    </location>
</feature>
<dbReference type="SMART" id="SM00014">
    <property type="entry name" value="acidPPc"/>
    <property type="match status" value="1"/>
</dbReference>
<keyword evidence="1" id="KW-0472">Membrane</keyword>
<name>A0ABX0Q0A8_9GAMM</name>
<organism evidence="3 4">
    <name type="scientific">Luteibacter jiangsuensis</name>
    <dbReference type="NCBI Taxonomy" id="637577"/>
    <lineage>
        <taxon>Bacteria</taxon>
        <taxon>Pseudomonadati</taxon>
        <taxon>Pseudomonadota</taxon>
        <taxon>Gammaproteobacteria</taxon>
        <taxon>Lysobacterales</taxon>
        <taxon>Rhodanobacteraceae</taxon>
        <taxon>Luteibacter</taxon>
    </lineage>
</organism>
<dbReference type="Gene3D" id="1.20.144.10">
    <property type="entry name" value="Phosphatidic acid phosphatase type 2/haloperoxidase"/>
    <property type="match status" value="1"/>
</dbReference>
<feature type="transmembrane region" description="Helical" evidence="1">
    <location>
        <begin position="129"/>
        <end position="147"/>
    </location>
</feature>
<accession>A0ABX0Q0A8</accession>
<dbReference type="Proteomes" id="UP001429601">
    <property type="component" value="Unassembled WGS sequence"/>
</dbReference>